<evidence type="ECO:0000256" key="1">
    <source>
        <dbReference type="SAM" id="Phobius"/>
    </source>
</evidence>
<dbReference type="Pfam" id="PF11518">
    <property type="entry name" value="DUF3221"/>
    <property type="match status" value="1"/>
</dbReference>
<gene>
    <name evidence="2" type="ORF">M9R61_14165</name>
</gene>
<keyword evidence="1" id="KW-0472">Membrane</keyword>
<evidence type="ECO:0000313" key="3">
    <source>
        <dbReference type="Proteomes" id="UP001152172"/>
    </source>
</evidence>
<dbReference type="RefSeq" id="WP_269922606.1">
    <property type="nucleotide sequence ID" value="NZ_JAMKBI010000010.1"/>
</dbReference>
<dbReference type="AlphaFoldDB" id="A0A9X3RAS4"/>
<name>A0A9X3RAS4_9BACI</name>
<dbReference type="Gene3D" id="2.40.50.140">
    <property type="entry name" value="Nucleic acid-binding proteins"/>
    <property type="match status" value="1"/>
</dbReference>
<proteinExistence type="predicted"/>
<accession>A0A9X3RAS4</accession>
<dbReference type="EMBL" id="JAMKBI010000010">
    <property type="protein sequence ID" value="MCZ8534451.1"/>
    <property type="molecule type" value="Genomic_DNA"/>
</dbReference>
<protein>
    <submittedName>
        <fullName evidence="2">YobA family protein</fullName>
    </submittedName>
</protein>
<evidence type="ECO:0000313" key="2">
    <source>
        <dbReference type="EMBL" id="MCZ8534451.1"/>
    </source>
</evidence>
<keyword evidence="3" id="KW-1185">Reference proteome</keyword>
<organism evidence="2 3">
    <name type="scientific">Psychrobacillus psychrodurans</name>
    <dbReference type="NCBI Taxonomy" id="126157"/>
    <lineage>
        <taxon>Bacteria</taxon>
        <taxon>Bacillati</taxon>
        <taxon>Bacillota</taxon>
        <taxon>Bacilli</taxon>
        <taxon>Bacillales</taxon>
        <taxon>Bacillaceae</taxon>
        <taxon>Psychrobacillus</taxon>
    </lineage>
</organism>
<dbReference type="InterPro" id="IPR012340">
    <property type="entry name" value="NA-bd_OB-fold"/>
</dbReference>
<comment type="caution">
    <text evidence="2">The sequence shown here is derived from an EMBL/GenBank/DDBJ whole genome shotgun (WGS) entry which is preliminary data.</text>
</comment>
<sequence>MKGKYTVGILITIVLVAIGASFYFIMQFFEDNPTQPQQPTDYIEGVIIDIQDTSILVIGGLSVDEAKNMSVEEALESGNDATWFSLTMDQRNSLKSYDEVKVGYTELDESYPSKGTAKTIEKINE</sequence>
<dbReference type="Proteomes" id="UP001152172">
    <property type="component" value="Unassembled WGS sequence"/>
</dbReference>
<feature type="transmembrane region" description="Helical" evidence="1">
    <location>
        <begin position="7"/>
        <end position="29"/>
    </location>
</feature>
<dbReference type="InterPro" id="IPR021598">
    <property type="entry name" value="DUF3221"/>
</dbReference>
<reference evidence="2" key="1">
    <citation type="submission" date="2022-05" db="EMBL/GenBank/DDBJ databases">
        <authorList>
            <person name="Colautti A."/>
            <person name="Iacumin L."/>
        </authorList>
    </citation>
    <scope>NUCLEOTIDE SEQUENCE</scope>
    <source>
        <strain evidence="2">DSM 30747</strain>
    </source>
</reference>
<keyword evidence="1" id="KW-0812">Transmembrane</keyword>
<keyword evidence="1" id="KW-1133">Transmembrane helix</keyword>